<feature type="region of interest" description="Disordered" evidence="1">
    <location>
        <begin position="31"/>
        <end position="56"/>
    </location>
</feature>
<dbReference type="OrthoDB" id="3552888at2759"/>
<organism evidence="2 3">
    <name type="scientific">Fusarium albosuccineum</name>
    <dbReference type="NCBI Taxonomy" id="1237068"/>
    <lineage>
        <taxon>Eukaryota</taxon>
        <taxon>Fungi</taxon>
        <taxon>Dikarya</taxon>
        <taxon>Ascomycota</taxon>
        <taxon>Pezizomycotina</taxon>
        <taxon>Sordariomycetes</taxon>
        <taxon>Hypocreomycetidae</taxon>
        <taxon>Hypocreales</taxon>
        <taxon>Nectriaceae</taxon>
        <taxon>Fusarium</taxon>
        <taxon>Fusarium decemcellulare species complex</taxon>
    </lineage>
</organism>
<dbReference type="PANTHER" id="PTHR35605:SF1">
    <property type="entry name" value="ECP2 EFFECTOR PROTEIN DOMAIN-CONTAINING PROTEIN-RELATED"/>
    <property type="match status" value="1"/>
</dbReference>
<feature type="compositionally biased region" description="Basic and acidic residues" evidence="1">
    <location>
        <begin position="45"/>
        <end position="56"/>
    </location>
</feature>
<feature type="non-terminal residue" evidence="2">
    <location>
        <position position="1"/>
    </location>
</feature>
<sequence>ALHETTRALKAPIEGYEVVPLKWTANAGKRGASVAHDGSTENDSDPDKYNEERSFEKRDTPFTQGLLCDVGGSGAARKKAIEEGIQYLQTRLGNAPCGLDNGPRVCTRVSCSYDSAIWLCNDNSGPLQVACGQVGDLAQRILFGCPNPQGQFFTNANWNVIIGKEEC</sequence>
<name>A0A8H4L087_9HYPO</name>
<gene>
    <name evidence="2" type="ORF">FALBO_14406</name>
</gene>
<evidence type="ECO:0000313" key="2">
    <source>
        <dbReference type="EMBL" id="KAF4458844.1"/>
    </source>
</evidence>
<protein>
    <submittedName>
        <fullName evidence="2">Uncharacterized protein</fullName>
    </submittedName>
</protein>
<comment type="caution">
    <text evidence="2">The sequence shown here is derived from an EMBL/GenBank/DDBJ whole genome shotgun (WGS) entry which is preliminary data.</text>
</comment>
<proteinExistence type="predicted"/>
<dbReference type="Proteomes" id="UP000554235">
    <property type="component" value="Unassembled WGS sequence"/>
</dbReference>
<dbReference type="PANTHER" id="PTHR35605">
    <property type="entry name" value="ECP2 EFFECTOR PROTEIN DOMAIN-CONTAINING PROTEIN-RELATED"/>
    <property type="match status" value="1"/>
</dbReference>
<evidence type="ECO:0000256" key="1">
    <source>
        <dbReference type="SAM" id="MobiDB-lite"/>
    </source>
</evidence>
<evidence type="ECO:0000313" key="3">
    <source>
        <dbReference type="Proteomes" id="UP000554235"/>
    </source>
</evidence>
<dbReference type="AlphaFoldDB" id="A0A8H4L087"/>
<accession>A0A8H4L087</accession>
<reference evidence="2 3" key="1">
    <citation type="submission" date="2020-01" db="EMBL/GenBank/DDBJ databases">
        <title>Identification and distribution of gene clusters putatively required for synthesis of sphingolipid metabolism inhibitors in phylogenetically diverse species of the filamentous fungus Fusarium.</title>
        <authorList>
            <person name="Kim H.-S."/>
            <person name="Busman M."/>
            <person name="Brown D.W."/>
            <person name="Divon H."/>
            <person name="Uhlig S."/>
            <person name="Proctor R.H."/>
        </authorList>
    </citation>
    <scope>NUCLEOTIDE SEQUENCE [LARGE SCALE GENOMIC DNA]</scope>
    <source>
        <strain evidence="2 3">NRRL 20459</strain>
    </source>
</reference>
<dbReference type="EMBL" id="JAADYS010002333">
    <property type="protein sequence ID" value="KAF4458844.1"/>
    <property type="molecule type" value="Genomic_DNA"/>
</dbReference>
<keyword evidence="3" id="KW-1185">Reference proteome</keyword>